<dbReference type="Proteomes" id="UP000584374">
    <property type="component" value="Unassembled WGS sequence"/>
</dbReference>
<reference evidence="1 2" key="1">
    <citation type="submission" date="2020-08" db="EMBL/GenBank/DDBJ databases">
        <title>Sequencing the genomes of 1000 actinobacteria strains.</title>
        <authorList>
            <person name="Klenk H.-P."/>
        </authorList>
    </citation>
    <scope>NUCLEOTIDE SEQUENCE [LARGE SCALE GENOMIC DNA]</scope>
    <source>
        <strain evidence="1 2">DSM 45584</strain>
    </source>
</reference>
<evidence type="ECO:0000313" key="1">
    <source>
        <dbReference type="EMBL" id="MBB5156354.1"/>
    </source>
</evidence>
<keyword evidence="2" id="KW-1185">Reference proteome</keyword>
<proteinExistence type="predicted"/>
<organism evidence="1 2">
    <name type="scientific">Saccharopolyspora phatthalungensis</name>
    <dbReference type="NCBI Taxonomy" id="664693"/>
    <lineage>
        <taxon>Bacteria</taxon>
        <taxon>Bacillati</taxon>
        <taxon>Actinomycetota</taxon>
        <taxon>Actinomycetes</taxon>
        <taxon>Pseudonocardiales</taxon>
        <taxon>Pseudonocardiaceae</taxon>
        <taxon>Saccharopolyspora</taxon>
    </lineage>
</organism>
<evidence type="ECO:0000313" key="2">
    <source>
        <dbReference type="Proteomes" id="UP000584374"/>
    </source>
</evidence>
<sequence length="89" mass="10297">MMVSVQHDPATTRAAIRAFVRAHHPDVGGDPEVFATGLMELRAAQRTGRRPRDRYDAPVVVVNRPRGLRRLLHRIRSWQARRKRAPRVR</sequence>
<name>A0A840Q6T8_9PSEU</name>
<dbReference type="AlphaFoldDB" id="A0A840Q6T8"/>
<gene>
    <name evidence="1" type="ORF">BJ970_003888</name>
</gene>
<dbReference type="EMBL" id="JACHIW010000001">
    <property type="protein sequence ID" value="MBB5156354.1"/>
    <property type="molecule type" value="Genomic_DNA"/>
</dbReference>
<protein>
    <submittedName>
        <fullName evidence="1">Uncharacterized protein</fullName>
    </submittedName>
</protein>
<dbReference type="RefSeq" id="WP_246470915.1">
    <property type="nucleotide sequence ID" value="NZ_JACHIW010000001.1"/>
</dbReference>
<comment type="caution">
    <text evidence="1">The sequence shown here is derived from an EMBL/GenBank/DDBJ whole genome shotgun (WGS) entry which is preliminary data.</text>
</comment>
<accession>A0A840Q6T8</accession>